<dbReference type="InterPro" id="IPR036038">
    <property type="entry name" value="Aminotransferase-like"/>
</dbReference>
<reference evidence="8" key="1">
    <citation type="submission" date="2017-05" db="EMBL/GenBank/DDBJ databases">
        <authorList>
            <person name="Rodrigo-Torres L."/>
            <person name="Arahal R. D."/>
            <person name="Lucena T."/>
        </authorList>
    </citation>
    <scope>NUCLEOTIDE SEQUENCE [LARGE SCALE GENOMIC DNA]</scope>
    <source>
        <strain evidence="8">CECT 8621</strain>
    </source>
</reference>
<dbReference type="InterPro" id="IPR018300">
    <property type="entry name" value="Aminotrans_IV_CS"/>
</dbReference>
<keyword evidence="7" id="KW-0032">Aminotransferase</keyword>
<dbReference type="NCBIfam" id="NF005731">
    <property type="entry name" value="PRK07546.1-5"/>
    <property type="match status" value="1"/>
</dbReference>
<dbReference type="Proteomes" id="UP000202922">
    <property type="component" value="Unassembled WGS sequence"/>
</dbReference>
<evidence type="ECO:0000256" key="2">
    <source>
        <dbReference type="ARBA" id="ARBA00009320"/>
    </source>
</evidence>
<dbReference type="EMBL" id="FXYE01000004">
    <property type="protein sequence ID" value="SMX51044.1"/>
    <property type="molecule type" value="Genomic_DNA"/>
</dbReference>
<dbReference type="Gene3D" id="3.20.10.10">
    <property type="entry name" value="D-amino Acid Aminotransferase, subunit A, domain 2"/>
    <property type="match status" value="1"/>
</dbReference>
<dbReference type="InterPro" id="IPR043132">
    <property type="entry name" value="BCAT-like_C"/>
</dbReference>
<dbReference type="PROSITE" id="PS00770">
    <property type="entry name" value="AA_TRANSFER_CLASS_4"/>
    <property type="match status" value="1"/>
</dbReference>
<dbReference type="InterPro" id="IPR001544">
    <property type="entry name" value="Aminotrans_IV"/>
</dbReference>
<dbReference type="NCBIfam" id="NF005729">
    <property type="entry name" value="PRK07546.1-3"/>
    <property type="match status" value="1"/>
</dbReference>
<gene>
    <name evidence="7" type="primary">ilvE_3</name>
    <name evidence="7" type="ORF">COL8621_03574</name>
</gene>
<name>A0A238L7I0_9RHOB</name>
<dbReference type="OrthoDB" id="9809239at2"/>
<dbReference type="InterPro" id="IPR043131">
    <property type="entry name" value="BCAT-like_N"/>
</dbReference>
<accession>A0A238L7I0</accession>
<dbReference type="Gene3D" id="3.30.470.10">
    <property type="match status" value="1"/>
</dbReference>
<protein>
    <recommendedName>
        <fullName evidence="3">Probable branched-chain-amino-acid aminotransferase</fullName>
    </recommendedName>
</protein>
<evidence type="ECO:0000313" key="8">
    <source>
        <dbReference type="Proteomes" id="UP000202922"/>
    </source>
</evidence>
<dbReference type="RefSeq" id="WP_093968750.1">
    <property type="nucleotide sequence ID" value="NZ_FXYE01000004.1"/>
</dbReference>
<dbReference type="AlphaFoldDB" id="A0A238L7I0"/>
<evidence type="ECO:0000256" key="3">
    <source>
        <dbReference type="ARBA" id="ARBA00014472"/>
    </source>
</evidence>
<keyword evidence="8" id="KW-1185">Reference proteome</keyword>
<keyword evidence="7" id="KW-0808">Transferase</keyword>
<proteinExistence type="inferred from homology"/>
<comment type="similarity">
    <text evidence="2 5">Belongs to the class-IV pyridoxal-phosphate-dependent aminotransferase family.</text>
</comment>
<dbReference type="Pfam" id="PF01063">
    <property type="entry name" value="Aminotran_4"/>
    <property type="match status" value="1"/>
</dbReference>
<dbReference type="GO" id="GO:0008483">
    <property type="term" value="F:transaminase activity"/>
    <property type="evidence" value="ECO:0007669"/>
    <property type="project" value="UniProtKB-KW"/>
</dbReference>
<evidence type="ECO:0000313" key="7">
    <source>
        <dbReference type="EMBL" id="SMX51044.1"/>
    </source>
</evidence>
<evidence type="ECO:0000256" key="6">
    <source>
        <dbReference type="RuleBase" id="RU004516"/>
    </source>
</evidence>
<sequence length="211" mass="23456">MEDALPENHPADLGVIETLLRDGAGVFQRLDRHMARLARTCEKLRVPLNLEDVHTALHQIRDDAPQRVRILVGADGGVSVTHAAFTVQTHVWKLHWAETRLASDDPWLRVKTTQRQHYDAARAALPDHVDELLFLNERNEVCEGTITNIFAEIDGQLITPPQSSGLLPGVLREELLDHGKAVEGILRPEDLQRATLYVGNSLRGLMPAALG</sequence>
<evidence type="ECO:0000256" key="1">
    <source>
        <dbReference type="ARBA" id="ARBA00001933"/>
    </source>
</evidence>
<comment type="cofactor">
    <cofactor evidence="1 6">
        <name>pyridoxal 5'-phosphate</name>
        <dbReference type="ChEBI" id="CHEBI:597326"/>
    </cofactor>
</comment>
<keyword evidence="4 6" id="KW-0663">Pyridoxal phosphate</keyword>
<organism evidence="7 8">
    <name type="scientific">Actibacterium lipolyticum</name>
    <dbReference type="NCBI Taxonomy" id="1524263"/>
    <lineage>
        <taxon>Bacteria</taxon>
        <taxon>Pseudomonadati</taxon>
        <taxon>Pseudomonadota</taxon>
        <taxon>Alphaproteobacteria</taxon>
        <taxon>Rhodobacterales</taxon>
        <taxon>Roseobacteraceae</taxon>
        <taxon>Actibacterium</taxon>
    </lineage>
</organism>
<evidence type="ECO:0000256" key="5">
    <source>
        <dbReference type="RuleBase" id="RU004106"/>
    </source>
</evidence>
<dbReference type="SUPFAM" id="SSF56752">
    <property type="entry name" value="D-aminoacid aminotransferase-like PLP-dependent enzymes"/>
    <property type="match status" value="1"/>
</dbReference>
<evidence type="ECO:0000256" key="4">
    <source>
        <dbReference type="ARBA" id="ARBA00022898"/>
    </source>
</evidence>